<reference evidence="1" key="2">
    <citation type="submission" date="2015-06" db="UniProtKB">
        <authorList>
            <consortium name="EnsemblMetazoa"/>
        </authorList>
    </citation>
    <scope>IDENTIFICATION</scope>
</reference>
<evidence type="ECO:0000313" key="2">
    <source>
        <dbReference type="Proteomes" id="UP000015104"/>
    </source>
</evidence>
<organism evidence="1 2">
    <name type="scientific">Tetranychus urticae</name>
    <name type="common">Two-spotted spider mite</name>
    <dbReference type="NCBI Taxonomy" id="32264"/>
    <lineage>
        <taxon>Eukaryota</taxon>
        <taxon>Metazoa</taxon>
        <taxon>Ecdysozoa</taxon>
        <taxon>Arthropoda</taxon>
        <taxon>Chelicerata</taxon>
        <taxon>Arachnida</taxon>
        <taxon>Acari</taxon>
        <taxon>Acariformes</taxon>
        <taxon>Trombidiformes</taxon>
        <taxon>Prostigmata</taxon>
        <taxon>Eleutherengona</taxon>
        <taxon>Raphignathae</taxon>
        <taxon>Tetranychoidea</taxon>
        <taxon>Tetranychidae</taxon>
        <taxon>Tetranychus</taxon>
    </lineage>
</organism>
<protein>
    <submittedName>
        <fullName evidence="1">Uncharacterized protein</fullName>
    </submittedName>
</protein>
<name>T1JVQ0_TETUR</name>
<keyword evidence="2" id="KW-1185">Reference proteome</keyword>
<dbReference type="AlphaFoldDB" id="T1JVQ0"/>
<sequence length="79" mass="9241">MFYCYISLYVINYIVLNKSGNHCFLSLSSRLGLLTWDQHLIIIGVINALDDEHELMLFVYIYIPIKSKLDTNINTERDV</sequence>
<reference evidence="2" key="1">
    <citation type="submission" date="2011-08" db="EMBL/GenBank/DDBJ databases">
        <authorList>
            <person name="Rombauts S."/>
        </authorList>
    </citation>
    <scope>NUCLEOTIDE SEQUENCE</scope>
    <source>
        <strain evidence="2">London</strain>
    </source>
</reference>
<proteinExistence type="predicted"/>
<evidence type="ECO:0000313" key="1">
    <source>
        <dbReference type="EnsemblMetazoa" id="tetur02g05390.1"/>
    </source>
</evidence>
<accession>T1JVQ0</accession>
<dbReference type="EMBL" id="CAEY01000796">
    <property type="status" value="NOT_ANNOTATED_CDS"/>
    <property type="molecule type" value="Genomic_DNA"/>
</dbReference>
<dbReference type="Proteomes" id="UP000015104">
    <property type="component" value="Unassembled WGS sequence"/>
</dbReference>
<dbReference type="HOGENOM" id="CLU_2609126_0_0_1"/>
<dbReference type="EnsemblMetazoa" id="tetur02g05390.1">
    <property type="protein sequence ID" value="tetur02g05390.1"/>
    <property type="gene ID" value="tetur02g05390"/>
</dbReference>